<reference evidence="2" key="1">
    <citation type="submission" date="2020-05" db="EMBL/GenBank/DDBJ databases">
        <title>Sulfur intermediates as new biogeochemical hubs in an aquatic model microbial ecosystem.</title>
        <authorList>
            <person name="Vigneron A."/>
        </authorList>
    </citation>
    <scope>NUCLEOTIDE SEQUENCE</scope>
    <source>
        <strain evidence="2">Bin.250</strain>
    </source>
</reference>
<evidence type="ECO:0000313" key="3">
    <source>
        <dbReference type="Proteomes" id="UP000754644"/>
    </source>
</evidence>
<proteinExistence type="predicted"/>
<comment type="caution">
    <text evidence="2">The sequence shown here is derived from an EMBL/GenBank/DDBJ whole genome shotgun (WGS) entry which is preliminary data.</text>
</comment>
<gene>
    <name evidence="2" type="ORF">HQ497_15450</name>
</gene>
<keyword evidence="1" id="KW-0472">Membrane</keyword>
<keyword evidence="1" id="KW-0812">Transmembrane</keyword>
<accession>A0A972VYP4</accession>
<name>A0A972VYP4_9GAMM</name>
<dbReference type="EMBL" id="JABMOJ010000575">
    <property type="protein sequence ID" value="NQV66754.1"/>
    <property type="molecule type" value="Genomic_DNA"/>
</dbReference>
<feature type="non-terminal residue" evidence="2">
    <location>
        <position position="184"/>
    </location>
</feature>
<feature type="transmembrane region" description="Helical" evidence="1">
    <location>
        <begin position="20"/>
        <end position="38"/>
    </location>
</feature>
<sequence>MLDLFDNHDEAGGILFRDVLSLALMGFLAVIVLLLPYINPRGDQAEVTPPPPGNVIVEITWASELNADVDLWIQAPNDLPVGYSNKGAVFFNLLRDDLGQYMDPTMINHEVAYTRGIIPGEYVINIHAYRGDHDKPPPMDVRCVISIKLDGEDGPMVLPVLGTTARLDYVGQEITVFRFTLNEK</sequence>
<organism evidence="2 3">
    <name type="scientific">SAR86 cluster bacterium</name>
    <dbReference type="NCBI Taxonomy" id="2030880"/>
    <lineage>
        <taxon>Bacteria</taxon>
        <taxon>Pseudomonadati</taxon>
        <taxon>Pseudomonadota</taxon>
        <taxon>Gammaproteobacteria</taxon>
        <taxon>SAR86 cluster</taxon>
    </lineage>
</organism>
<protein>
    <recommendedName>
        <fullName evidence="4">DUF2135 domain-containing protein</fullName>
    </recommendedName>
</protein>
<dbReference type="Proteomes" id="UP000754644">
    <property type="component" value="Unassembled WGS sequence"/>
</dbReference>
<dbReference type="AlphaFoldDB" id="A0A972VYP4"/>
<evidence type="ECO:0008006" key="4">
    <source>
        <dbReference type="Google" id="ProtNLM"/>
    </source>
</evidence>
<evidence type="ECO:0000313" key="2">
    <source>
        <dbReference type="EMBL" id="NQV66754.1"/>
    </source>
</evidence>
<keyword evidence="1" id="KW-1133">Transmembrane helix</keyword>
<evidence type="ECO:0000256" key="1">
    <source>
        <dbReference type="SAM" id="Phobius"/>
    </source>
</evidence>